<accession>A0A6G3QY50</accession>
<protein>
    <submittedName>
        <fullName evidence="1">Tetratricopeptide repeat protein</fullName>
    </submittedName>
</protein>
<reference evidence="1" key="1">
    <citation type="submission" date="2020-01" db="EMBL/GenBank/DDBJ databases">
        <title>Insect and environment-associated Actinomycetes.</title>
        <authorList>
            <person name="Currrie C."/>
            <person name="Chevrette M."/>
            <person name="Carlson C."/>
            <person name="Stubbendieck R."/>
            <person name="Wendt-Pienkowski E."/>
        </authorList>
    </citation>
    <scope>NUCLEOTIDE SEQUENCE</scope>
    <source>
        <strain evidence="1">SID14436</strain>
    </source>
</reference>
<dbReference type="RefSeq" id="WP_164438589.1">
    <property type="nucleotide sequence ID" value="NZ_JAAGMD010000557.1"/>
</dbReference>
<comment type="caution">
    <text evidence="1">The sequence shown here is derived from an EMBL/GenBank/DDBJ whole genome shotgun (WGS) entry which is preliminary data.</text>
</comment>
<organism evidence="1">
    <name type="scientific">Streptomyces sp. SID14436</name>
    <dbReference type="NCBI Taxonomy" id="2706070"/>
    <lineage>
        <taxon>Bacteria</taxon>
        <taxon>Bacillati</taxon>
        <taxon>Actinomycetota</taxon>
        <taxon>Actinomycetes</taxon>
        <taxon>Kitasatosporales</taxon>
        <taxon>Streptomycetaceae</taxon>
        <taxon>Streptomyces</taxon>
    </lineage>
</organism>
<dbReference type="PANTHER" id="PTHR46082">
    <property type="entry name" value="ATP/GTP-BINDING PROTEIN-RELATED"/>
    <property type="match status" value="1"/>
</dbReference>
<dbReference type="AlphaFoldDB" id="A0A6G3QY50"/>
<dbReference type="Pfam" id="PF13424">
    <property type="entry name" value="TPR_12"/>
    <property type="match status" value="1"/>
</dbReference>
<evidence type="ECO:0000313" key="1">
    <source>
        <dbReference type="EMBL" id="NEA88144.1"/>
    </source>
</evidence>
<name>A0A6G3QY50_9ACTN</name>
<dbReference type="PANTHER" id="PTHR46082:SF6">
    <property type="entry name" value="AAA+ ATPASE DOMAIN-CONTAINING PROTEIN-RELATED"/>
    <property type="match status" value="1"/>
</dbReference>
<gene>
    <name evidence="1" type="ORF">G3I53_19450</name>
</gene>
<dbReference type="Gene3D" id="1.25.40.10">
    <property type="entry name" value="Tetratricopeptide repeat domain"/>
    <property type="match status" value="1"/>
</dbReference>
<sequence length="385" mass="42149">MSEGSVTQLRERVGYLEKRHGALALETTTARHDLAGALHREGRLREAEEQYELAFQGLSRRFGSTHLFTLVCLNNLALVLRDLRRWDDALGLLGTVHTHRTQLLGPAHPLTLNAANNALTVMVRKGDPAAAAREYPVLLAGCEQTFGPDHDATRAVRRDYAHVLDLLGRRPEAVRLMRGVPGLPVPAVLLGCARTLRYTGLFPVAMTASRYGADLTLGTHSGDRTGLADGQEVHDEDLGIRGRVVGPGNREAPYQEGLDLSETCDRVADAVGALAEHLAEVEHALGEGRLRVRVHVHHEHWPRLSDPPSLAVDRRLMPARDRARHDRLLRATPHTPVVLSDVPGPPRRPSGRRDGFTVMFPGAPHVIVSTFHGLGRRSAPSPLEA</sequence>
<dbReference type="InterPro" id="IPR053137">
    <property type="entry name" value="NLR-like"/>
</dbReference>
<proteinExistence type="predicted"/>
<dbReference type="InterPro" id="IPR011990">
    <property type="entry name" value="TPR-like_helical_dom_sf"/>
</dbReference>
<dbReference type="SUPFAM" id="SSF48452">
    <property type="entry name" value="TPR-like"/>
    <property type="match status" value="2"/>
</dbReference>
<dbReference type="EMBL" id="JAAGMD010000557">
    <property type="protein sequence ID" value="NEA88144.1"/>
    <property type="molecule type" value="Genomic_DNA"/>
</dbReference>